<evidence type="ECO:0000313" key="2">
    <source>
        <dbReference type="EMBL" id="KAF2192023.1"/>
    </source>
</evidence>
<dbReference type="PANTHER" id="PTHR35186:SF4">
    <property type="entry name" value="PRION-INHIBITION AND PROPAGATION HELO DOMAIN-CONTAINING PROTEIN"/>
    <property type="match status" value="1"/>
</dbReference>
<accession>A0A6A6ELT9</accession>
<organism evidence="2 3">
    <name type="scientific">Zopfia rhizophila CBS 207.26</name>
    <dbReference type="NCBI Taxonomy" id="1314779"/>
    <lineage>
        <taxon>Eukaryota</taxon>
        <taxon>Fungi</taxon>
        <taxon>Dikarya</taxon>
        <taxon>Ascomycota</taxon>
        <taxon>Pezizomycotina</taxon>
        <taxon>Dothideomycetes</taxon>
        <taxon>Dothideomycetes incertae sedis</taxon>
        <taxon>Zopfiaceae</taxon>
        <taxon>Zopfia</taxon>
    </lineage>
</organism>
<proteinExistence type="predicted"/>
<dbReference type="Pfam" id="PF24476">
    <property type="entry name" value="DUF7580"/>
    <property type="match status" value="1"/>
</dbReference>
<name>A0A6A6ELT9_9PEZI</name>
<feature type="domain" description="DUF7580" evidence="1">
    <location>
        <begin position="206"/>
        <end position="536"/>
    </location>
</feature>
<sequence>MSGLEVAGVVLGGIPVIVNALQCYADGVATIKSVFQYEDVYLDIHASLVVSMTIFQQSCEELLRGLLLPDSQFCALIEKQEGWEDPDLINRLKLRMGDRDFQVYTKFTRRLRKRTLVLAEKLQLQSNFIPVFVVDGVVDEKKRKQFFKNPITRVRGAFEAAKLKKLVAEIGNDIEKLRDLSKGAMDLEEERHERALASTSAYWLSLRDNALRLFSALQSIWPHTCQSHSHKVSLRVDLPASNSIDEDSTLTRMTFHLGNNGHDDIGRDVTVYCNHSQASTIGRAFQHKKARFSLPSLPKEEPAQLCKPTAKIENLCTLLIQHYENPCLGFFPYQKWQYHLHDARDWPHSEGIMPLRGIFSARNRMGVTPRERCIFATRLASAVLQLFETPWLNQSWTLADVYVDCRENDGQIYIPKLFDRTSTTAFAPSKKKNVFVKNEIVFALGIALLELTYGKDIRSFTTADDLDENNREYALTLYSIADRLTREIQKIETPRFARAVAKCICPASDTYEFELTNDGFRNRFYLDVVQPLQQEYETLFPPKRY</sequence>
<dbReference type="EMBL" id="ML994616">
    <property type="protein sequence ID" value="KAF2192023.1"/>
    <property type="molecule type" value="Genomic_DNA"/>
</dbReference>
<evidence type="ECO:0000313" key="3">
    <source>
        <dbReference type="Proteomes" id="UP000800200"/>
    </source>
</evidence>
<gene>
    <name evidence="2" type="ORF">K469DRAFT_655253</name>
</gene>
<keyword evidence="3" id="KW-1185">Reference proteome</keyword>
<dbReference type="Proteomes" id="UP000800200">
    <property type="component" value="Unassembled WGS sequence"/>
</dbReference>
<reference evidence="2" key="1">
    <citation type="journal article" date="2020" name="Stud. Mycol.">
        <title>101 Dothideomycetes genomes: a test case for predicting lifestyles and emergence of pathogens.</title>
        <authorList>
            <person name="Haridas S."/>
            <person name="Albert R."/>
            <person name="Binder M."/>
            <person name="Bloem J."/>
            <person name="Labutti K."/>
            <person name="Salamov A."/>
            <person name="Andreopoulos B."/>
            <person name="Baker S."/>
            <person name="Barry K."/>
            <person name="Bills G."/>
            <person name="Bluhm B."/>
            <person name="Cannon C."/>
            <person name="Castanera R."/>
            <person name="Culley D."/>
            <person name="Daum C."/>
            <person name="Ezra D."/>
            <person name="Gonzalez J."/>
            <person name="Henrissat B."/>
            <person name="Kuo A."/>
            <person name="Liang C."/>
            <person name="Lipzen A."/>
            <person name="Lutzoni F."/>
            <person name="Magnuson J."/>
            <person name="Mondo S."/>
            <person name="Nolan M."/>
            <person name="Ohm R."/>
            <person name="Pangilinan J."/>
            <person name="Park H.-J."/>
            <person name="Ramirez L."/>
            <person name="Alfaro M."/>
            <person name="Sun H."/>
            <person name="Tritt A."/>
            <person name="Yoshinaga Y."/>
            <person name="Zwiers L.-H."/>
            <person name="Turgeon B."/>
            <person name="Goodwin S."/>
            <person name="Spatafora J."/>
            <person name="Crous P."/>
            <person name="Grigoriev I."/>
        </authorList>
    </citation>
    <scope>NUCLEOTIDE SEQUENCE</scope>
    <source>
        <strain evidence="2">CBS 207.26</strain>
    </source>
</reference>
<protein>
    <recommendedName>
        <fullName evidence="1">DUF7580 domain-containing protein</fullName>
    </recommendedName>
</protein>
<dbReference type="OrthoDB" id="3565018at2759"/>
<evidence type="ECO:0000259" key="1">
    <source>
        <dbReference type="Pfam" id="PF24476"/>
    </source>
</evidence>
<dbReference type="PANTHER" id="PTHR35186">
    <property type="entry name" value="ANK_REP_REGION DOMAIN-CONTAINING PROTEIN"/>
    <property type="match status" value="1"/>
</dbReference>
<dbReference type="InterPro" id="IPR056002">
    <property type="entry name" value="DUF7580"/>
</dbReference>
<dbReference type="AlphaFoldDB" id="A0A6A6ELT9"/>